<organism evidence="2 3">
    <name type="scientific">Schizopora paradoxa</name>
    <dbReference type="NCBI Taxonomy" id="27342"/>
    <lineage>
        <taxon>Eukaryota</taxon>
        <taxon>Fungi</taxon>
        <taxon>Dikarya</taxon>
        <taxon>Basidiomycota</taxon>
        <taxon>Agaricomycotina</taxon>
        <taxon>Agaricomycetes</taxon>
        <taxon>Hymenochaetales</taxon>
        <taxon>Schizoporaceae</taxon>
        <taxon>Schizopora</taxon>
    </lineage>
</organism>
<dbReference type="PROSITE" id="PS50181">
    <property type="entry name" value="FBOX"/>
    <property type="match status" value="1"/>
</dbReference>
<dbReference type="InterPro" id="IPR036047">
    <property type="entry name" value="F-box-like_dom_sf"/>
</dbReference>
<dbReference type="SUPFAM" id="SSF81383">
    <property type="entry name" value="F-box domain"/>
    <property type="match status" value="1"/>
</dbReference>
<dbReference type="Pfam" id="PF00646">
    <property type="entry name" value="F-box"/>
    <property type="match status" value="1"/>
</dbReference>
<evidence type="ECO:0000259" key="1">
    <source>
        <dbReference type="PROSITE" id="PS50181"/>
    </source>
</evidence>
<reference evidence="2 3" key="1">
    <citation type="submission" date="2015-04" db="EMBL/GenBank/DDBJ databases">
        <title>Complete genome sequence of Schizopora paradoxa KUC8140, a cosmopolitan wood degrader in East Asia.</title>
        <authorList>
            <consortium name="DOE Joint Genome Institute"/>
            <person name="Min B."/>
            <person name="Park H."/>
            <person name="Jang Y."/>
            <person name="Kim J.-J."/>
            <person name="Kim K.H."/>
            <person name="Pangilinan J."/>
            <person name="Lipzen A."/>
            <person name="Riley R."/>
            <person name="Grigoriev I.V."/>
            <person name="Spatafora J.W."/>
            <person name="Choi I.-G."/>
        </authorList>
    </citation>
    <scope>NUCLEOTIDE SEQUENCE [LARGE SCALE GENOMIC DNA]</scope>
    <source>
        <strain evidence="2 3">KUC8140</strain>
    </source>
</reference>
<dbReference type="InterPro" id="IPR001810">
    <property type="entry name" value="F-box_dom"/>
</dbReference>
<dbReference type="InParanoid" id="A0A0H2S6H3"/>
<accession>A0A0H2S6H3</accession>
<gene>
    <name evidence="2" type="ORF">SCHPADRAFT_992778</name>
</gene>
<feature type="domain" description="F-box" evidence="1">
    <location>
        <begin position="37"/>
        <end position="86"/>
    </location>
</feature>
<dbReference type="CDD" id="cd09917">
    <property type="entry name" value="F-box_SF"/>
    <property type="match status" value="1"/>
</dbReference>
<dbReference type="AlphaFoldDB" id="A0A0H2S6H3"/>
<dbReference type="EMBL" id="KQ085886">
    <property type="protein sequence ID" value="KLO19539.1"/>
    <property type="molecule type" value="Genomic_DNA"/>
</dbReference>
<evidence type="ECO:0000313" key="2">
    <source>
        <dbReference type="EMBL" id="KLO19539.1"/>
    </source>
</evidence>
<proteinExistence type="predicted"/>
<dbReference type="Proteomes" id="UP000053477">
    <property type="component" value="Unassembled WGS sequence"/>
</dbReference>
<name>A0A0H2S6H3_9AGAM</name>
<protein>
    <recommendedName>
        <fullName evidence="1">F-box domain-containing protein</fullName>
    </recommendedName>
</protein>
<evidence type="ECO:0000313" key="3">
    <source>
        <dbReference type="Proteomes" id="UP000053477"/>
    </source>
</evidence>
<dbReference type="OrthoDB" id="2322499at2759"/>
<sequence>MSEPPGRLLRLVTGPNSRAVGVRKRRFYGRRKPLGMLEKLLSIPLDIFFNILKYLGPVDLLSLARSCGALHEVLVTRQMKGVWKACLDAHNVPPLPDNIPINEVQLAAMLFENSCQACGAQALKNHFHDTLLVRLCLGCLEYK</sequence>
<keyword evidence="3" id="KW-1185">Reference proteome</keyword>